<reference evidence="1 2" key="1">
    <citation type="submission" date="2023-09" db="EMBL/GenBank/DDBJ databases">
        <title>Description of three actinobacteria isolated from air of manufacturing shop in a pharmaceutical factory.</title>
        <authorList>
            <person name="Zhang D.-F."/>
        </authorList>
    </citation>
    <scope>NUCLEOTIDE SEQUENCE [LARGE SCALE GENOMIC DNA]</scope>
    <source>
        <strain evidence="1 2">LY-0111</strain>
    </source>
</reference>
<dbReference type="PANTHER" id="PTHR42110">
    <property type="entry name" value="L-ASPARAGINASE, PUTATIVE (AFU_ORTHOLOGUE AFUA_3G11890)-RELATED"/>
    <property type="match status" value="1"/>
</dbReference>
<dbReference type="InterPro" id="IPR010349">
    <property type="entry name" value="Asparaginase_II"/>
</dbReference>
<dbReference type="EMBL" id="JAVKGR010000006">
    <property type="protein sequence ID" value="MDR8019261.1"/>
    <property type="molecule type" value="Genomic_DNA"/>
</dbReference>
<dbReference type="Pfam" id="PF06089">
    <property type="entry name" value="Asparaginase_II"/>
    <property type="match status" value="1"/>
</dbReference>
<evidence type="ECO:0000313" key="2">
    <source>
        <dbReference type="Proteomes" id="UP001251870"/>
    </source>
</evidence>
<name>A0ABU2DRY7_9MICC</name>
<gene>
    <name evidence="1" type="ORF">RIL96_06745</name>
</gene>
<sequence length="343" mass="35949">MSADRPGHTVHTAAASDSAELAWVTRAGVVESRHIGSMVMVAPDGSVLEAFGAPERTIFPRSTLKPFQAIASLRAGALISPEAVALACGSHIGTPRHQEVAASVLAAEKLDPSYLKCPAAYPQREKDMVEHVAAGREKTRLAFNCSGKHAAFLAATRTQGWRLATYAEQHHPLQRTVLQVIEEYCEETPQVVGVDGCGAPAPAVSLTGLARGFSKIASATSRRDAEVHAFTVNQAMLDYAWAVHGRGEANTVVMEDLGVLAKLGAEGVLLLGAQDGTTVAVKILDGSGRAANLVALSLLAARGVIDVEDLAPVLKKIVHPITGGAEGAQVGSLRLAQDLLDRL</sequence>
<protein>
    <submittedName>
        <fullName evidence="1">Asparaginase</fullName>
    </submittedName>
</protein>
<organism evidence="1 2">
    <name type="scientific">Nesterenkonia aerolata</name>
    <dbReference type="NCBI Taxonomy" id="3074079"/>
    <lineage>
        <taxon>Bacteria</taxon>
        <taxon>Bacillati</taxon>
        <taxon>Actinomycetota</taxon>
        <taxon>Actinomycetes</taxon>
        <taxon>Micrococcales</taxon>
        <taxon>Micrococcaceae</taxon>
        <taxon>Nesterenkonia</taxon>
    </lineage>
</organism>
<keyword evidence="2" id="KW-1185">Reference proteome</keyword>
<comment type="caution">
    <text evidence="1">The sequence shown here is derived from an EMBL/GenBank/DDBJ whole genome shotgun (WGS) entry which is preliminary data.</text>
</comment>
<proteinExistence type="predicted"/>
<dbReference type="Proteomes" id="UP001251870">
    <property type="component" value="Unassembled WGS sequence"/>
</dbReference>
<evidence type="ECO:0000313" key="1">
    <source>
        <dbReference type="EMBL" id="MDR8019261.1"/>
    </source>
</evidence>
<accession>A0ABU2DRY7</accession>
<dbReference type="RefSeq" id="WP_310548250.1">
    <property type="nucleotide sequence ID" value="NZ_JAVKGR010000006.1"/>
</dbReference>
<dbReference type="PANTHER" id="PTHR42110:SF1">
    <property type="entry name" value="L-ASPARAGINASE, PUTATIVE (AFU_ORTHOLOGUE AFUA_3G11890)-RELATED"/>
    <property type="match status" value="1"/>
</dbReference>